<evidence type="ECO:0008006" key="3">
    <source>
        <dbReference type="Google" id="ProtNLM"/>
    </source>
</evidence>
<dbReference type="Proteomes" id="UP000637628">
    <property type="component" value="Unassembled WGS sequence"/>
</dbReference>
<keyword evidence="2" id="KW-1185">Reference proteome</keyword>
<comment type="caution">
    <text evidence="1">The sequence shown here is derived from an EMBL/GenBank/DDBJ whole genome shotgun (WGS) entry which is preliminary data.</text>
</comment>
<protein>
    <recommendedName>
        <fullName evidence="3">ESX-1 secretion-associated protein</fullName>
    </recommendedName>
</protein>
<accession>A0ABQ3YSJ8</accession>
<evidence type="ECO:0000313" key="1">
    <source>
        <dbReference type="EMBL" id="GIE00344.1"/>
    </source>
</evidence>
<gene>
    <name evidence="1" type="ORF">Adu01nite_16940</name>
</gene>
<name>A0ABQ3YSJ8_9ACTN</name>
<dbReference type="InterPro" id="IPR022536">
    <property type="entry name" value="EspC"/>
</dbReference>
<dbReference type="EMBL" id="BOML01000013">
    <property type="protein sequence ID" value="GIE00344.1"/>
    <property type="molecule type" value="Genomic_DNA"/>
</dbReference>
<organism evidence="1 2">
    <name type="scientific">Paractinoplanes durhamensis</name>
    <dbReference type="NCBI Taxonomy" id="113563"/>
    <lineage>
        <taxon>Bacteria</taxon>
        <taxon>Bacillati</taxon>
        <taxon>Actinomycetota</taxon>
        <taxon>Actinomycetes</taxon>
        <taxon>Micromonosporales</taxon>
        <taxon>Micromonosporaceae</taxon>
        <taxon>Paractinoplanes</taxon>
    </lineage>
</organism>
<dbReference type="RefSeq" id="WP_203725962.1">
    <property type="nucleotide sequence ID" value="NZ_BAAATX010000002.1"/>
</dbReference>
<reference evidence="1 2" key="1">
    <citation type="submission" date="2021-01" db="EMBL/GenBank/DDBJ databases">
        <title>Whole genome shotgun sequence of Actinoplanes durhamensis NBRC 14914.</title>
        <authorList>
            <person name="Komaki H."/>
            <person name="Tamura T."/>
        </authorList>
    </citation>
    <scope>NUCLEOTIDE SEQUENCE [LARGE SCALE GENOMIC DNA]</scope>
    <source>
        <strain evidence="1 2">NBRC 14914</strain>
    </source>
</reference>
<evidence type="ECO:0000313" key="2">
    <source>
        <dbReference type="Proteomes" id="UP000637628"/>
    </source>
</evidence>
<proteinExistence type="predicted"/>
<dbReference type="Pfam" id="PF10824">
    <property type="entry name" value="T7SS_ESX_EspC"/>
    <property type="match status" value="1"/>
</dbReference>
<sequence>MSDQVSVRHDALVTHAGHVEAIADQVSTAAGAGRAVRADDGAYGQLCVMVPTMLNLLHDILVDGLDECAESLRDTGAKLRVTAAEYEASDAFSADSFKGAG</sequence>